<feature type="region of interest" description="Disordered" evidence="2">
    <location>
        <begin position="209"/>
        <end position="246"/>
    </location>
</feature>
<name>A0A7W7FZP1_9PSEU</name>
<dbReference type="SUPFAM" id="SSF52540">
    <property type="entry name" value="P-loop containing nucleoside triphosphate hydrolases"/>
    <property type="match status" value="1"/>
</dbReference>
<dbReference type="NCBIfam" id="NF047832">
    <property type="entry name" value="caspase_w_EACC1"/>
    <property type="match status" value="1"/>
</dbReference>
<dbReference type="InterPro" id="IPR011047">
    <property type="entry name" value="Quinoprotein_ADH-like_sf"/>
</dbReference>
<organism evidence="4 5">
    <name type="scientific">Crossiella cryophila</name>
    <dbReference type="NCBI Taxonomy" id="43355"/>
    <lineage>
        <taxon>Bacteria</taxon>
        <taxon>Bacillati</taxon>
        <taxon>Actinomycetota</taxon>
        <taxon>Actinomycetes</taxon>
        <taxon>Pseudonocardiales</taxon>
        <taxon>Pseudonocardiaceae</taxon>
        <taxon>Crossiella</taxon>
    </lineage>
</organism>
<dbReference type="Gene3D" id="2.130.10.10">
    <property type="entry name" value="YVTN repeat-like/Quinoprotein amine dehydrogenase"/>
    <property type="match status" value="3"/>
</dbReference>
<evidence type="ECO:0000256" key="1">
    <source>
        <dbReference type="PROSITE-ProRule" id="PRU00221"/>
    </source>
</evidence>
<dbReference type="InterPro" id="IPR011044">
    <property type="entry name" value="Quino_amine_DH_bsu"/>
</dbReference>
<dbReference type="SUPFAM" id="SSF50998">
    <property type="entry name" value="Quinoprotein alcohol dehydrogenase-like"/>
    <property type="match status" value="1"/>
</dbReference>
<feature type="domain" description="Novel STAND NTPase 1" evidence="3">
    <location>
        <begin position="250"/>
        <end position="638"/>
    </location>
</feature>
<evidence type="ECO:0000256" key="2">
    <source>
        <dbReference type="SAM" id="MobiDB-lite"/>
    </source>
</evidence>
<dbReference type="Gene3D" id="3.40.50.1460">
    <property type="match status" value="1"/>
</dbReference>
<proteinExistence type="predicted"/>
<gene>
    <name evidence="4" type="ORF">HNR67_007502</name>
</gene>
<dbReference type="EMBL" id="JACHMH010000001">
    <property type="protein sequence ID" value="MBB4681384.1"/>
    <property type="molecule type" value="Genomic_DNA"/>
</dbReference>
<keyword evidence="1" id="KW-0853">WD repeat</keyword>
<protein>
    <submittedName>
        <fullName evidence="4">WD40 repeat protein/energy-coupling factor transporter ATP-binding protein EcfA2</fullName>
    </submittedName>
</protein>
<dbReference type="InterPro" id="IPR001680">
    <property type="entry name" value="WD40_rpt"/>
</dbReference>
<dbReference type="Pfam" id="PF20703">
    <property type="entry name" value="nSTAND1"/>
    <property type="match status" value="1"/>
</dbReference>
<accession>A0A7W7FZP1</accession>
<dbReference type="RefSeq" id="WP_221490184.1">
    <property type="nucleotide sequence ID" value="NZ_BAAAUI010000008.1"/>
</dbReference>
<dbReference type="SUPFAM" id="SSF50969">
    <property type="entry name" value="YVTN repeat-like/Quinoprotein amine dehydrogenase"/>
    <property type="match status" value="1"/>
</dbReference>
<dbReference type="InterPro" id="IPR027417">
    <property type="entry name" value="P-loop_NTPase"/>
</dbReference>
<evidence type="ECO:0000313" key="4">
    <source>
        <dbReference type="EMBL" id="MBB4681384.1"/>
    </source>
</evidence>
<feature type="compositionally biased region" description="Pro residues" evidence="2">
    <location>
        <begin position="231"/>
        <end position="246"/>
    </location>
</feature>
<keyword evidence="4" id="KW-0547">Nucleotide-binding</keyword>
<evidence type="ECO:0000259" key="3">
    <source>
        <dbReference type="Pfam" id="PF20703"/>
    </source>
</evidence>
<dbReference type="Proteomes" id="UP000533598">
    <property type="component" value="Unassembled WGS sequence"/>
</dbReference>
<dbReference type="PANTHER" id="PTHR19879">
    <property type="entry name" value="TRANSCRIPTION INITIATION FACTOR TFIID"/>
    <property type="match status" value="1"/>
</dbReference>
<comment type="caution">
    <text evidence="4">The sequence shown here is derived from an EMBL/GenBank/DDBJ whole genome shotgun (WGS) entry which is preliminary data.</text>
</comment>
<dbReference type="PANTHER" id="PTHR19879:SF1">
    <property type="entry name" value="CANNONBALL-RELATED"/>
    <property type="match status" value="1"/>
</dbReference>
<dbReference type="GO" id="GO:0006367">
    <property type="term" value="P:transcription initiation at RNA polymerase II promoter"/>
    <property type="evidence" value="ECO:0007669"/>
    <property type="project" value="TreeGrafter"/>
</dbReference>
<keyword evidence="5" id="KW-1185">Reference proteome</keyword>
<dbReference type="InterPro" id="IPR049052">
    <property type="entry name" value="nSTAND1"/>
</dbReference>
<dbReference type="InterPro" id="IPR015943">
    <property type="entry name" value="WD40/YVTN_repeat-like_dom_sf"/>
</dbReference>
<sequence>MRVLLIGTGNHPGPTLTSVPSVEPTIADLRTALVERCGVEAEQVRVLLDPPDARAMALAVTAAAQRAETVLLVWFIGHGLLGPGGELYLAAGGTDRLVPGLAEHQALSFGTLRQALGASRAASVVVVLDCCFSGRASLGAAGPAFTLAPAHGMYLIGSAEQLALAPPEARHTAFTGAFLDLLTHGDPRGPHQLTLDAAYDAVFRAMRDRQRPLPRRQAGDRSGSLVLAPNPAAPAPSPDPVRPPDPGRCPYPGLGAFGVEDAGLFHGRDRMIAGLLAAVAEPGRAGLVALVGPSGSGKTSLLNAGLLAALHRDGLPGLPGSASWPVLRFTPGTSPLDRLAARLDAAPEAADLHADPAAAADLADRLLAERPGARLLVLIDQFEELFTLCPDPAERTAFLHAVHVLAEPSRGVVVFALRADFYGQAAAHPELLAALRDRQLLIEPMTAAELRAAIEAPATAAGLALDDGLADVILHELGTADSALPLLSHVLWATWRQRSGSRLTVRGYRASGGIAQAIATTAEQVYTELDEPGREAARRLLPRLVRVSPDSVDTARPVEFAALVHGLPDPAAAQQAINRLTAARLLTLDRDTARLSHEVLLRAWPRLREWVDTDRDWLHAHQQLSTDATAWDRADRDPSLLYRGNRLAALRGRAAESRTDTADLEPVLAEFMTASWDDERRGVRRRRRVTAFLAVLVLLASTGLIGAIVFQRQATQAQDRDLARYLATEAEAQRERQPGLAKQLSLLAYRIDAEAGRGAVLSSLHTPGVLNHGEPATDVVPSADGRVLAIATSDAILLRGADAPMRVSNRRTGLIALNRNGSVLAAAGQAESQTIRLWDRAKPDQPRELTAPGPVTALALGTDREILYAGTNSGEIAVWDLGDPAAPKPLPSLRGHTGFVDSLAVSAQRGLLASASADGQVKLWDASGGQLFSFAGKKISESDRKSPQPWHRVAFDPTGRLLATPGDLRAAPHLWQLDDPRAPRPVDSSVGPRNSCLGGYGPRSVAFSPSDKHLVMLCDNKWHLLKYNSGAIASGASQELDVFLRPGPVVFDPQGGKQLLQATANGVYAWGLSNPDQPGALGALPLSYLAAGDLVFRSDGRRRLVLLQDAVSIGLWEVTDLAHPKIVGTIPVPRRNIAIEADLSPDGAVIAAAELVDDQRMVLRLRDTKAPGLPVLGTIEGIANELPEVEFHPAKPILAVSDHSTGPYPRRAPSAIRLYDIADPRRPRQLTSLPFETTDVGFSPDGTTLIADVRIDGARQLLGWDLTDPARPTELWRLPLPSDASVPTFGMRPDGKLLAVSANNDLRLWRVENRRPVGDPISVTAINSAGGSLAFSPDGTQLALYVRHRDSESAGYRPEVWNVANPSLPQRQFYLPGKKIVLIESLTFSPDGRVLAVTRSGDSVDFWSTDPEHILGTLCDSVGDPITQQQWDRYLPGRSYEPPCR</sequence>
<reference evidence="4 5" key="1">
    <citation type="submission" date="2020-08" db="EMBL/GenBank/DDBJ databases">
        <title>Sequencing the genomes of 1000 actinobacteria strains.</title>
        <authorList>
            <person name="Klenk H.-P."/>
        </authorList>
    </citation>
    <scope>NUCLEOTIDE SEQUENCE [LARGE SCALE GENOMIC DNA]</scope>
    <source>
        <strain evidence="4 5">DSM 44230</strain>
    </source>
</reference>
<dbReference type="PROSITE" id="PS50082">
    <property type="entry name" value="WD_REPEATS_2"/>
    <property type="match status" value="1"/>
</dbReference>
<feature type="repeat" description="WD" evidence="1">
    <location>
        <begin position="893"/>
        <end position="934"/>
    </location>
</feature>
<dbReference type="Pfam" id="PF00400">
    <property type="entry name" value="WD40"/>
    <property type="match status" value="1"/>
</dbReference>
<evidence type="ECO:0000313" key="5">
    <source>
        <dbReference type="Proteomes" id="UP000533598"/>
    </source>
</evidence>
<dbReference type="PROSITE" id="PS50294">
    <property type="entry name" value="WD_REPEATS_REGION"/>
    <property type="match status" value="1"/>
</dbReference>
<dbReference type="SMART" id="SM00320">
    <property type="entry name" value="WD40"/>
    <property type="match status" value="5"/>
</dbReference>
<dbReference type="GO" id="GO:0005524">
    <property type="term" value="F:ATP binding"/>
    <property type="evidence" value="ECO:0007669"/>
    <property type="project" value="UniProtKB-KW"/>
</dbReference>
<keyword evidence="4" id="KW-0067">ATP-binding</keyword>